<sequence length="48" mass="5878">MGDLSRIEKAIENHIYQGELLNLLWDNRQLIDGEWRDNRFYNSRTNIR</sequence>
<protein>
    <submittedName>
        <fullName evidence="1">Uncharacterized protein</fullName>
    </submittedName>
</protein>
<organism evidence="1">
    <name type="scientific">marine sediment metagenome</name>
    <dbReference type="NCBI Taxonomy" id="412755"/>
    <lineage>
        <taxon>unclassified sequences</taxon>
        <taxon>metagenomes</taxon>
        <taxon>ecological metagenomes</taxon>
    </lineage>
</organism>
<evidence type="ECO:0000313" key="1">
    <source>
        <dbReference type="EMBL" id="KKN14006.1"/>
    </source>
</evidence>
<dbReference type="EMBL" id="LAZR01003861">
    <property type="protein sequence ID" value="KKN14006.1"/>
    <property type="molecule type" value="Genomic_DNA"/>
</dbReference>
<comment type="caution">
    <text evidence="1">The sequence shown here is derived from an EMBL/GenBank/DDBJ whole genome shotgun (WGS) entry which is preliminary data.</text>
</comment>
<name>A0A0F9QLJ9_9ZZZZ</name>
<reference evidence="1" key="1">
    <citation type="journal article" date="2015" name="Nature">
        <title>Complex archaea that bridge the gap between prokaryotes and eukaryotes.</title>
        <authorList>
            <person name="Spang A."/>
            <person name="Saw J.H."/>
            <person name="Jorgensen S.L."/>
            <person name="Zaremba-Niedzwiedzka K."/>
            <person name="Martijn J."/>
            <person name="Lind A.E."/>
            <person name="van Eijk R."/>
            <person name="Schleper C."/>
            <person name="Guy L."/>
            <person name="Ettema T.J."/>
        </authorList>
    </citation>
    <scope>NUCLEOTIDE SEQUENCE</scope>
</reference>
<proteinExistence type="predicted"/>
<accession>A0A0F9QLJ9</accession>
<dbReference type="AlphaFoldDB" id="A0A0F9QLJ9"/>
<gene>
    <name evidence="1" type="ORF">LCGC14_1000450</name>
</gene>